<evidence type="ECO:0000313" key="2">
    <source>
        <dbReference type="EMBL" id="QNO42966.1"/>
    </source>
</evidence>
<feature type="region of interest" description="Disordered" evidence="1">
    <location>
        <begin position="54"/>
        <end position="82"/>
    </location>
</feature>
<evidence type="ECO:0000256" key="1">
    <source>
        <dbReference type="SAM" id="MobiDB-lite"/>
    </source>
</evidence>
<proteinExistence type="predicted"/>
<sequence>MTLVMMAMLFMLERRLSNKDEYPLLSCSDIQTLLKHFLPRRDVTVEEVLRQMEVRHRKRQSSIDSARRKQKKKRNGYEDLQR</sequence>
<gene>
    <name evidence="2" type="ORF">MNOMIAMN_00006</name>
</gene>
<protein>
    <submittedName>
        <fullName evidence="2">Uncharacterized protein</fullName>
    </submittedName>
</protein>
<name>A0A7G9Y4N2_9EURY</name>
<organism evidence="2">
    <name type="scientific">Candidatus Methanogaster sp. ANME-2c ERB4</name>
    <dbReference type="NCBI Taxonomy" id="2759911"/>
    <lineage>
        <taxon>Archaea</taxon>
        <taxon>Methanobacteriati</taxon>
        <taxon>Methanobacteriota</taxon>
        <taxon>Stenosarchaea group</taxon>
        <taxon>Methanomicrobia</taxon>
        <taxon>Methanosarcinales</taxon>
        <taxon>ANME-2 cluster</taxon>
        <taxon>Candidatus Methanogasteraceae</taxon>
        <taxon>Candidatus Methanogaster</taxon>
    </lineage>
</organism>
<reference evidence="2" key="1">
    <citation type="submission" date="2020-06" db="EMBL/GenBank/DDBJ databases">
        <title>Unique genomic features of the anaerobic methanotrophic archaea.</title>
        <authorList>
            <person name="Chadwick G.L."/>
            <person name="Skennerton C.T."/>
            <person name="Laso-Perez R."/>
            <person name="Leu A.O."/>
            <person name="Speth D.R."/>
            <person name="Yu H."/>
            <person name="Morgan-Lang C."/>
            <person name="Hatzenpichler R."/>
            <person name="Goudeau D."/>
            <person name="Malmstrom R."/>
            <person name="Brazelton W.J."/>
            <person name="Woyke T."/>
            <person name="Hallam S.J."/>
            <person name="Tyson G.W."/>
            <person name="Wegener G."/>
            <person name="Boetius A."/>
            <person name="Orphan V."/>
        </authorList>
    </citation>
    <scope>NUCLEOTIDE SEQUENCE</scope>
</reference>
<accession>A0A7G9Y4N2</accession>
<dbReference type="EMBL" id="MT630784">
    <property type="protein sequence ID" value="QNO42966.1"/>
    <property type="molecule type" value="Genomic_DNA"/>
</dbReference>
<dbReference type="AlphaFoldDB" id="A0A7G9Y4N2"/>